<keyword evidence="3 11" id="KW-1134">Transmembrane beta strand</keyword>
<evidence type="ECO:0000256" key="1">
    <source>
        <dbReference type="ARBA" id="ARBA00004571"/>
    </source>
</evidence>
<dbReference type="RefSeq" id="WP_244076051.1">
    <property type="nucleotide sequence ID" value="NZ_AP025581.1"/>
</dbReference>
<dbReference type="GO" id="GO:0006826">
    <property type="term" value="P:iron ion transport"/>
    <property type="evidence" value="ECO:0007669"/>
    <property type="project" value="UniProtKB-KW"/>
</dbReference>
<keyword evidence="9 11" id="KW-0472">Membrane</keyword>
<keyword evidence="10 11" id="KW-0998">Cell outer membrane</keyword>
<dbReference type="InterPro" id="IPR000531">
    <property type="entry name" value="Beta-barrel_TonB"/>
</dbReference>
<keyword evidence="16" id="KW-0675">Receptor</keyword>
<evidence type="ECO:0000256" key="7">
    <source>
        <dbReference type="ARBA" id="ARBA00023065"/>
    </source>
</evidence>
<gene>
    <name evidence="16" type="ORF">CE91St16_05430</name>
</gene>
<dbReference type="PANTHER" id="PTHR32552">
    <property type="entry name" value="FERRICHROME IRON RECEPTOR-RELATED"/>
    <property type="match status" value="1"/>
</dbReference>
<evidence type="ECO:0000313" key="16">
    <source>
        <dbReference type="EMBL" id="GKI17635.1"/>
    </source>
</evidence>
<dbReference type="GO" id="GO:0009279">
    <property type="term" value="C:cell outer membrane"/>
    <property type="evidence" value="ECO:0007669"/>
    <property type="project" value="UniProtKB-SubCell"/>
</dbReference>
<evidence type="ECO:0000256" key="3">
    <source>
        <dbReference type="ARBA" id="ARBA00022452"/>
    </source>
</evidence>
<comment type="subcellular location">
    <subcellularLocation>
        <location evidence="1 11">Cell outer membrane</location>
        <topology evidence="1 11">Multi-pass membrane protein</topology>
    </subcellularLocation>
</comment>
<dbReference type="Gene3D" id="2.40.170.20">
    <property type="entry name" value="TonB-dependent receptor, beta-barrel domain"/>
    <property type="match status" value="1"/>
</dbReference>
<keyword evidence="8 12" id="KW-0798">TonB box</keyword>
<reference evidence="16" key="1">
    <citation type="submission" date="2022-01" db="EMBL/GenBank/DDBJ databases">
        <title>Novel bile acid biosynthetic pathways are enriched in the microbiome of centenarians.</title>
        <authorList>
            <person name="Sato Y."/>
            <person name="Atarashi K."/>
            <person name="Plichta R.D."/>
            <person name="Arai Y."/>
            <person name="Sasajima S."/>
            <person name="Kearney M.S."/>
            <person name="Suda W."/>
            <person name="Takeshita K."/>
            <person name="Sasaki T."/>
            <person name="Okamoto S."/>
            <person name="Skelly N.A."/>
            <person name="Okamura Y."/>
            <person name="Vlamakis H."/>
            <person name="Li Y."/>
            <person name="Tanoue T."/>
            <person name="Takei H."/>
            <person name="Nittono H."/>
            <person name="Narushima S."/>
            <person name="Irie J."/>
            <person name="Itoh H."/>
            <person name="Moriya K."/>
            <person name="Sugiura Y."/>
            <person name="Suematsu M."/>
            <person name="Moritoki N."/>
            <person name="Shibata S."/>
            <person name="Littman R.D."/>
            <person name="Fischbach A.M."/>
            <person name="Uwamino Y."/>
            <person name="Inoue T."/>
            <person name="Honda A."/>
            <person name="Hattori M."/>
            <person name="Murai T."/>
            <person name="Xavier J.R."/>
            <person name="Hirose N."/>
            <person name="Honda K."/>
        </authorList>
    </citation>
    <scope>NUCLEOTIDE SEQUENCE</scope>
    <source>
        <strain evidence="16">CE91-St16</strain>
    </source>
</reference>
<evidence type="ECO:0000256" key="11">
    <source>
        <dbReference type="PROSITE-ProRule" id="PRU01360"/>
    </source>
</evidence>
<evidence type="ECO:0000256" key="12">
    <source>
        <dbReference type="RuleBase" id="RU003357"/>
    </source>
</evidence>
<sequence length="787" mass="88695">MHLRQLTIPLLTLLPLLAAAGGAQTPERHAAATAAVAGTAGEEPAAADTVIVVDKVQVTAIKQGMVLRSQPVAATIVGSRAIERERIGALKHLSQQVPNFFAPDYGSRMTSSIYVRGLGARIDQPVMGLNIDNVPVLNKDNYDTELADAERIEVLRGPQSTLYGRNTMGGVINVYTLSPLSYEGVRLSAEYGSGDSYKFRASSYYKLTPDLGMAVTGYYTHTGGFFENLATGDKCDWERLGGGRWKTQWRNRTGLRIDNTLSFSVLEQGGYPYAYVGDDIIGDDGRPVVRRGEIRYNDPCSYRRTALSDGLTIRYDAGNFTVASITCYQYSDDEMILDQDFLPLSYFTLRQARTEHSVTEDLVFRSRGDKAYRWLLGAFGFYRHGTMNAPVHFKQTGIEELILKYANENDQSYRYSWGLKDGTGGDELFLGSDFRMPSAGGALYHESNYTLGRWRFTAGLRFDFEHARLRYRNYTDTWYTKTHIKNETAYERPIDIDDRSTLKQTFTELLPKFSVMYSFDETRNLYLTIAKGYKSGGFNTQIFSDVLQQKMMNRMGIGEVYDVQRGVAYKPEYSWNYEIGGHFSCMEGAVRGDFALFYIDCRDQQLTVFPPGQTTGRMMTNAGRTRSLGAEAAVQISPWRTFDINLAYGYTGARFVRYETTVKNDDGDPVRISYKDNRIPYAPQHTLSAGAAWTVPTGVKWLGDLVFQAGVRCAGRIWWNEENTLSQPFYALTDASVRFEHARYSLSVWGRNLTDAGYDVFYFKSIGNEFVQRGRPRTFGITLNINL</sequence>
<comment type="caution">
    <text evidence="16">The sequence shown here is derived from an EMBL/GenBank/DDBJ whole genome shotgun (WGS) entry which is preliminary data.</text>
</comment>
<organism evidence="16 17">
    <name type="scientific">Alistipes finegoldii</name>
    <dbReference type="NCBI Taxonomy" id="214856"/>
    <lineage>
        <taxon>Bacteria</taxon>
        <taxon>Pseudomonadati</taxon>
        <taxon>Bacteroidota</taxon>
        <taxon>Bacteroidia</taxon>
        <taxon>Bacteroidales</taxon>
        <taxon>Rikenellaceae</taxon>
        <taxon>Alistipes</taxon>
    </lineage>
</organism>
<keyword evidence="4" id="KW-0410">Iron transport</keyword>
<dbReference type="AlphaFoldDB" id="A0AA37NYQ6"/>
<keyword evidence="7" id="KW-0406">Ion transport</keyword>
<accession>A0AA37NYQ6</accession>
<dbReference type="PROSITE" id="PS52016">
    <property type="entry name" value="TONB_DEPENDENT_REC_3"/>
    <property type="match status" value="1"/>
</dbReference>
<evidence type="ECO:0000256" key="5">
    <source>
        <dbReference type="ARBA" id="ARBA00022692"/>
    </source>
</evidence>
<dbReference type="PANTHER" id="PTHR32552:SF81">
    <property type="entry name" value="TONB-DEPENDENT OUTER MEMBRANE RECEPTOR"/>
    <property type="match status" value="1"/>
</dbReference>
<protein>
    <submittedName>
        <fullName evidence="16">TonB-dependent receptor</fullName>
    </submittedName>
</protein>
<evidence type="ECO:0000256" key="10">
    <source>
        <dbReference type="ARBA" id="ARBA00023237"/>
    </source>
</evidence>
<evidence type="ECO:0000259" key="14">
    <source>
        <dbReference type="Pfam" id="PF00593"/>
    </source>
</evidence>
<evidence type="ECO:0000256" key="9">
    <source>
        <dbReference type="ARBA" id="ARBA00023136"/>
    </source>
</evidence>
<dbReference type="SUPFAM" id="SSF56935">
    <property type="entry name" value="Porins"/>
    <property type="match status" value="1"/>
</dbReference>
<evidence type="ECO:0000259" key="15">
    <source>
        <dbReference type="Pfam" id="PF07715"/>
    </source>
</evidence>
<dbReference type="Pfam" id="PF00593">
    <property type="entry name" value="TonB_dep_Rec_b-barrel"/>
    <property type="match status" value="1"/>
</dbReference>
<evidence type="ECO:0000256" key="4">
    <source>
        <dbReference type="ARBA" id="ARBA00022496"/>
    </source>
</evidence>
<feature type="domain" description="TonB-dependent receptor plug" evidence="15">
    <location>
        <begin position="67"/>
        <end position="171"/>
    </location>
</feature>
<dbReference type="InterPro" id="IPR036942">
    <property type="entry name" value="Beta-barrel_TonB_sf"/>
</dbReference>
<dbReference type="EMBL" id="BQOL01000001">
    <property type="protein sequence ID" value="GKI17635.1"/>
    <property type="molecule type" value="Genomic_DNA"/>
</dbReference>
<dbReference type="Pfam" id="PF07715">
    <property type="entry name" value="Plug"/>
    <property type="match status" value="1"/>
</dbReference>
<proteinExistence type="inferred from homology"/>
<name>A0AA37NYQ6_9BACT</name>
<evidence type="ECO:0000256" key="13">
    <source>
        <dbReference type="SAM" id="SignalP"/>
    </source>
</evidence>
<dbReference type="Proteomes" id="UP001055105">
    <property type="component" value="Unassembled WGS sequence"/>
</dbReference>
<evidence type="ECO:0000256" key="8">
    <source>
        <dbReference type="ARBA" id="ARBA00023077"/>
    </source>
</evidence>
<evidence type="ECO:0000313" key="17">
    <source>
        <dbReference type="Proteomes" id="UP001055105"/>
    </source>
</evidence>
<keyword evidence="6" id="KW-0408">Iron</keyword>
<feature type="domain" description="TonB-dependent receptor-like beta-barrel" evidence="14">
    <location>
        <begin position="279"/>
        <end position="753"/>
    </location>
</feature>
<evidence type="ECO:0000256" key="6">
    <source>
        <dbReference type="ARBA" id="ARBA00023004"/>
    </source>
</evidence>
<evidence type="ECO:0000256" key="2">
    <source>
        <dbReference type="ARBA" id="ARBA00022448"/>
    </source>
</evidence>
<feature type="signal peptide" evidence="13">
    <location>
        <begin position="1"/>
        <end position="20"/>
    </location>
</feature>
<keyword evidence="2 11" id="KW-0813">Transport</keyword>
<keyword evidence="5 11" id="KW-0812">Transmembrane</keyword>
<keyword evidence="13" id="KW-0732">Signal</keyword>
<dbReference type="InterPro" id="IPR039426">
    <property type="entry name" value="TonB-dep_rcpt-like"/>
</dbReference>
<comment type="similarity">
    <text evidence="11 12">Belongs to the TonB-dependent receptor family.</text>
</comment>
<dbReference type="InterPro" id="IPR012910">
    <property type="entry name" value="Plug_dom"/>
</dbReference>
<feature type="chain" id="PRO_5041214315" evidence="13">
    <location>
        <begin position="21"/>
        <end position="787"/>
    </location>
</feature>